<dbReference type="AlphaFoldDB" id="A0A1V6N2U4"/>
<dbReference type="OrthoDB" id="77479at2157"/>
<gene>
    <name evidence="1" type="ORF">MBBAR_6c01500</name>
</gene>
<comment type="caution">
    <text evidence="1">The sequence shown here is derived from an EMBL/GenBank/DDBJ whole genome shotgun (WGS) entry which is preliminary data.</text>
</comment>
<protein>
    <recommendedName>
        <fullName evidence="3">DUF1490 domain-containing protein</fullName>
    </recommendedName>
</protein>
<evidence type="ECO:0000313" key="1">
    <source>
        <dbReference type="EMBL" id="OQD59040.1"/>
    </source>
</evidence>
<evidence type="ECO:0000313" key="2">
    <source>
        <dbReference type="Proteomes" id="UP000191661"/>
    </source>
</evidence>
<organism evidence="1 2">
    <name type="scientific">Methanobrevibacter arboriphilus JCM 13429 = DSM 1125</name>
    <dbReference type="NCBI Taxonomy" id="1300164"/>
    <lineage>
        <taxon>Archaea</taxon>
        <taxon>Methanobacteriati</taxon>
        <taxon>Methanobacteriota</taxon>
        <taxon>Methanomada group</taxon>
        <taxon>Methanobacteria</taxon>
        <taxon>Methanobacteriales</taxon>
        <taxon>Methanobacteriaceae</taxon>
        <taxon>Methanobrevibacter</taxon>
    </lineage>
</organism>
<name>A0A1V6N2U4_METAZ</name>
<dbReference type="EMBL" id="JXMW01000006">
    <property type="protein sequence ID" value="OQD59040.1"/>
    <property type="molecule type" value="Genomic_DNA"/>
</dbReference>
<keyword evidence="2" id="KW-1185">Reference proteome</keyword>
<evidence type="ECO:0008006" key="3">
    <source>
        <dbReference type="Google" id="ProtNLM"/>
    </source>
</evidence>
<dbReference type="Pfam" id="PF19605">
    <property type="entry name" value="DUF6110"/>
    <property type="match status" value="1"/>
</dbReference>
<proteinExistence type="predicted"/>
<reference evidence="1 2" key="1">
    <citation type="submission" date="2014-12" db="EMBL/GenBank/DDBJ databases">
        <title>Genome sequence of Methanobrevibacter arboriphilicus DH1, DSM1125.</title>
        <authorList>
            <person name="Poehlein A."/>
            <person name="Thauer R.K."/>
            <person name="Seedorf H."/>
            <person name="Daniel R."/>
        </authorList>
    </citation>
    <scope>NUCLEOTIDE SEQUENCE [LARGE SCALE GENOMIC DNA]</scope>
    <source>
        <strain evidence="1 2">DH1</strain>
    </source>
</reference>
<sequence length="90" mass="10241">MKENLNKVIKHKKLLLFAGGAITAIAAKKILESDETKKFCVKTLAKVMELQDQAEEAFQDVKDNAEDVRYEAKLKTKNEVFNVEAEENKK</sequence>
<dbReference type="InterPro" id="IPR046092">
    <property type="entry name" value="DUF6110"/>
</dbReference>
<accession>A0A1V6N2U4</accession>
<dbReference type="RefSeq" id="WP_080460094.1">
    <property type="nucleotide sequence ID" value="NZ_JXMW01000006.1"/>
</dbReference>
<dbReference type="Proteomes" id="UP000191661">
    <property type="component" value="Unassembled WGS sequence"/>
</dbReference>